<feature type="region of interest" description="Disordered" evidence="1">
    <location>
        <begin position="929"/>
        <end position="982"/>
    </location>
</feature>
<gene>
    <name evidence="3" type="ORF">Dda_5203</name>
</gene>
<sequence>MSVRRLASRYDNRPGEGEKERSRTGVATSLSTSFPPAYSPGRQGGVLGGNNKVSQSSGSTLQTLIQEKASFRPPTVPRPAKMSSISPHTSYGRLSKDELDPITYIGHFEDSFYPHNRPDPKVAETTAVPKDDATKRPRPPPPSMPTRAPPPAPELQPRRGLINDSDLSQSRPNVPARDNSQSPSRIPRRHGPRRASDSSSDFTLQSRSVSNITSLANSSIRGMTSSPLTYNESIISVLPRSRNQTKAEVIGQNQKMNWPKGNLSSKSASPRDTHDIVFDPDFVLPQPLIPYICTESSATPISQAFSSTLRNSSPEIEGSLKARRLTTSTGRTSLAEYYPSGCPKKLIIILDATQQSSRPVPAEGSSKRPCPPRTNLKRLSDSLAARHKDTGMPQLVYYVSGTGNEDDFGLNQSLHTTILEAYTYLSDNWVVGDEICLFGFSHGAFAVRALAGLLTEIGLFNKAGMANFDELYDTYFDPKYGKTHTTQDYQKWRDACEQVSYDMTRLEGATLHKVSIKFLGCLDTTGWSNFQDDTSDIWYQDENERLWKQGFFNPRHLLLNEEIEYAAHALALDEVRETYAPLLMFRAKKSVRPLHQVWFTGSHLNIGGGQFSYELKRSNLFRRPDRNELSDIVFLWLITECHQVLTFSKKHINMALAGYVSDQPISTSSQGPTDRDQWENRWVAAKIEEPWGVDGSFFSLVRSANPMRIRHNRTPLRYRPHWFEDEQWRSYTSCESIHASSRYRQRLHSSYTPKALADYHCTTTFEKFGPPPITGRRARMREAAEYLGPKLGEEQYYYRGIEKPTTKLYTEDLTLPITTLTTFEVLSTGGADLISAFGLSMKDLNRVSPPVFRYSGEELRSIQEDWVLELGSQPLLKDQGSSSVKRLSLRHPRSFWSLKRISKRGSRSRSKSADNLRKFAAYWSPTLVASSSSGSRYTGAMERDGGFHPAENGPSSGKQKPHSSSFESYSTGTGHKLEPNSFSEGQRARLARLGTTSLSQLTNRGNKSERIYDTHYQSDGRVRDPAGDANIQLGSWQKPESGDDTDAPPSKFLKLSMSQH</sequence>
<proteinExistence type="predicted"/>
<reference evidence="3" key="1">
    <citation type="submission" date="2023-01" db="EMBL/GenBank/DDBJ databases">
        <title>The chitinases involved in constricting ring structure development in the nematode-trapping fungus Drechslerella dactyloides.</title>
        <authorList>
            <person name="Wang R."/>
            <person name="Zhang L."/>
            <person name="Tang P."/>
            <person name="Li S."/>
            <person name="Liang L."/>
        </authorList>
    </citation>
    <scope>NUCLEOTIDE SEQUENCE</scope>
    <source>
        <strain evidence="3">YMF1.00031</strain>
    </source>
</reference>
<feature type="domain" description="T6SS Phospholipase effector Tle1-like catalytic" evidence="2">
    <location>
        <begin position="344"/>
        <end position="640"/>
    </location>
</feature>
<feature type="compositionally biased region" description="Polar residues" evidence="1">
    <location>
        <begin position="165"/>
        <end position="184"/>
    </location>
</feature>
<protein>
    <recommendedName>
        <fullName evidence="2">T6SS Phospholipase effector Tle1-like catalytic domain-containing protein</fullName>
    </recommendedName>
</protein>
<keyword evidence="4" id="KW-1185">Reference proteome</keyword>
<evidence type="ECO:0000256" key="1">
    <source>
        <dbReference type="SAM" id="MobiDB-lite"/>
    </source>
</evidence>
<feature type="region of interest" description="Disordered" evidence="1">
    <location>
        <begin position="1015"/>
        <end position="1060"/>
    </location>
</feature>
<dbReference type="PANTHER" id="PTHR33840:SF1">
    <property type="entry name" value="TLE1 PHOSPHOLIPASE DOMAIN-CONTAINING PROTEIN"/>
    <property type="match status" value="1"/>
</dbReference>
<evidence type="ECO:0000313" key="4">
    <source>
        <dbReference type="Proteomes" id="UP001221413"/>
    </source>
</evidence>
<dbReference type="Proteomes" id="UP001221413">
    <property type="component" value="Unassembled WGS sequence"/>
</dbReference>
<comment type="caution">
    <text evidence="3">The sequence shown here is derived from an EMBL/GenBank/DDBJ whole genome shotgun (WGS) entry which is preliminary data.</text>
</comment>
<feature type="compositionally biased region" description="Pro residues" evidence="1">
    <location>
        <begin position="139"/>
        <end position="154"/>
    </location>
</feature>
<dbReference type="AlphaFoldDB" id="A0AAD6IW58"/>
<feature type="compositionally biased region" description="Basic and acidic residues" evidence="1">
    <location>
        <begin position="1015"/>
        <end position="1026"/>
    </location>
</feature>
<dbReference type="PANTHER" id="PTHR33840">
    <property type="match status" value="1"/>
</dbReference>
<feature type="compositionally biased region" description="Basic and acidic residues" evidence="1">
    <location>
        <begin position="111"/>
        <end position="122"/>
    </location>
</feature>
<dbReference type="InterPro" id="IPR018712">
    <property type="entry name" value="Tle1-like_cat"/>
</dbReference>
<organism evidence="3 4">
    <name type="scientific">Drechslerella dactyloides</name>
    <name type="common">Nematode-trapping fungus</name>
    <name type="synonym">Arthrobotrys dactyloides</name>
    <dbReference type="NCBI Taxonomy" id="74499"/>
    <lineage>
        <taxon>Eukaryota</taxon>
        <taxon>Fungi</taxon>
        <taxon>Dikarya</taxon>
        <taxon>Ascomycota</taxon>
        <taxon>Pezizomycotina</taxon>
        <taxon>Orbiliomycetes</taxon>
        <taxon>Orbiliales</taxon>
        <taxon>Orbiliaceae</taxon>
        <taxon>Drechslerella</taxon>
    </lineage>
</organism>
<feature type="region of interest" description="Disordered" evidence="1">
    <location>
        <begin position="111"/>
        <end position="205"/>
    </location>
</feature>
<evidence type="ECO:0000259" key="2">
    <source>
        <dbReference type="Pfam" id="PF09994"/>
    </source>
</evidence>
<accession>A0AAD6IW58</accession>
<dbReference type="Pfam" id="PF09994">
    <property type="entry name" value="T6SS_Tle1-like_cat"/>
    <property type="match status" value="1"/>
</dbReference>
<feature type="region of interest" description="Disordered" evidence="1">
    <location>
        <begin position="1"/>
        <end position="94"/>
    </location>
</feature>
<evidence type="ECO:0000313" key="3">
    <source>
        <dbReference type="EMBL" id="KAJ6259566.1"/>
    </source>
</evidence>
<feature type="compositionally biased region" description="Basic and acidic residues" evidence="1">
    <location>
        <begin position="8"/>
        <end position="23"/>
    </location>
</feature>
<feature type="compositionally biased region" description="Polar residues" evidence="1">
    <location>
        <begin position="51"/>
        <end position="65"/>
    </location>
</feature>
<feature type="compositionally biased region" description="Polar residues" evidence="1">
    <location>
        <begin position="953"/>
        <end position="973"/>
    </location>
</feature>
<feature type="compositionally biased region" description="Polar residues" evidence="1">
    <location>
        <begin position="25"/>
        <end position="34"/>
    </location>
</feature>
<dbReference type="EMBL" id="JAQGDS010000006">
    <property type="protein sequence ID" value="KAJ6259566.1"/>
    <property type="molecule type" value="Genomic_DNA"/>
</dbReference>
<name>A0AAD6IW58_DREDA</name>